<evidence type="ECO:0000256" key="1">
    <source>
        <dbReference type="SAM" id="MobiDB-lite"/>
    </source>
</evidence>
<keyword evidence="3" id="KW-1185">Reference proteome</keyword>
<dbReference type="Proteomes" id="UP000479000">
    <property type="component" value="Unassembled WGS sequence"/>
</dbReference>
<evidence type="ECO:0000313" key="3">
    <source>
        <dbReference type="Proteomes" id="UP000479000"/>
    </source>
</evidence>
<accession>A0A6H5GWZ6</accession>
<sequence length="215" mass="24288">MSQGIRHMDQEMVSHSRQHPVYVQGEISLQSRNHGLPAGFHRLSGRRSQKPAVRLQSLPYRYHVLLRRRNQFRTVRMAGCHFDRYARAQSDDSSSESGSKMFGSLKKLGRRDKHDKEKESKEKDGSTGGSSLDRKCLRILGTGPLPVPTAQYRSYRRVHNAPPLPPPSICPPNKDFQDQPPQQPHTALPPEMADYRLASLTAKTTPPVPSSEMLD</sequence>
<dbReference type="OrthoDB" id="74412at2759"/>
<dbReference type="EMBL" id="CADCXU010019144">
    <property type="protein sequence ID" value="CAB0007572.1"/>
    <property type="molecule type" value="Genomic_DNA"/>
</dbReference>
<dbReference type="AlphaFoldDB" id="A0A6H5GWZ6"/>
<gene>
    <name evidence="2" type="ORF">NTEN_LOCUS12845</name>
</gene>
<evidence type="ECO:0000313" key="2">
    <source>
        <dbReference type="EMBL" id="CAB0007572.1"/>
    </source>
</evidence>
<name>A0A6H5GWZ6_9HEMI</name>
<protein>
    <submittedName>
        <fullName evidence="2">Uncharacterized protein</fullName>
    </submittedName>
</protein>
<feature type="compositionally biased region" description="Basic and acidic residues" evidence="1">
    <location>
        <begin position="112"/>
        <end position="125"/>
    </location>
</feature>
<proteinExistence type="predicted"/>
<feature type="region of interest" description="Disordered" evidence="1">
    <location>
        <begin position="158"/>
        <end position="194"/>
    </location>
</feature>
<organism evidence="2 3">
    <name type="scientific">Nesidiocoris tenuis</name>
    <dbReference type="NCBI Taxonomy" id="355587"/>
    <lineage>
        <taxon>Eukaryota</taxon>
        <taxon>Metazoa</taxon>
        <taxon>Ecdysozoa</taxon>
        <taxon>Arthropoda</taxon>
        <taxon>Hexapoda</taxon>
        <taxon>Insecta</taxon>
        <taxon>Pterygota</taxon>
        <taxon>Neoptera</taxon>
        <taxon>Paraneoptera</taxon>
        <taxon>Hemiptera</taxon>
        <taxon>Heteroptera</taxon>
        <taxon>Panheteroptera</taxon>
        <taxon>Cimicomorpha</taxon>
        <taxon>Miridae</taxon>
        <taxon>Dicyphina</taxon>
        <taxon>Nesidiocoris</taxon>
    </lineage>
</organism>
<feature type="region of interest" description="Disordered" evidence="1">
    <location>
        <begin position="87"/>
        <end position="135"/>
    </location>
</feature>
<reference evidence="2 3" key="1">
    <citation type="submission" date="2020-02" db="EMBL/GenBank/DDBJ databases">
        <authorList>
            <person name="Ferguson B K."/>
        </authorList>
    </citation>
    <scope>NUCLEOTIDE SEQUENCE [LARGE SCALE GENOMIC DNA]</scope>
</reference>